<evidence type="ECO:0000313" key="1">
    <source>
        <dbReference type="EMBL" id="OMJ27397.1"/>
    </source>
</evidence>
<reference evidence="2" key="1">
    <citation type="submission" date="2017-01" db="EMBL/GenBank/DDBJ databases">
        <authorList>
            <person name="Wang Y."/>
            <person name="White M."/>
            <person name="Kvist S."/>
            <person name="Moncalvo J.-M."/>
        </authorList>
    </citation>
    <scope>NUCLEOTIDE SEQUENCE [LARGE SCALE GENOMIC DNA]</scope>
    <source>
        <strain evidence="2">ID-206-W2</strain>
    </source>
</reference>
<evidence type="ECO:0000313" key="2">
    <source>
        <dbReference type="Proteomes" id="UP000187429"/>
    </source>
</evidence>
<keyword evidence="2" id="KW-1185">Reference proteome</keyword>
<protein>
    <submittedName>
        <fullName evidence="1">Uncharacterized protein</fullName>
    </submittedName>
</protein>
<proteinExistence type="predicted"/>
<name>A0A1R1YKE9_9FUNG</name>
<dbReference type="Proteomes" id="UP000187429">
    <property type="component" value="Unassembled WGS sequence"/>
</dbReference>
<dbReference type="AlphaFoldDB" id="A0A1R1YKE9"/>
<organism evidence="1 2">
    <name type="scientific">Smittium culicis</name>
    <dbReference type="NCBI Taxonomy" id="133412"/>
    <lineage>
        <taxon>Eukaryota</taxon>
        <taxon>Fungi</taxon>
        <taxon>Fungi incertae sedis</taxon>
        <taxon>Zoopagomycota</taxon>
        <taxon>Kickxellomycotina</taxon>
        <taxon>Harpellomycetes</taxon>
        <taxon>Harpellales</taxon>
        <taxon>Legeriomycetaceae</taxon>
        <taxon>Smittium</taxon>
    </lineage>
</organism>
<gene>
    <name evidence="1" type="ORF">AYI69_g3164</name>
</gene>
<comment type="caution">
    <text evidence="1">The sequence shown here is derived from an EMBL/GenBank/DDBJ whole genome shotgun (WGS) entry which is preliminary data.</text>
</comment>
<dbReference type="EMBL" id="LSSM01001033">
    <property type="protein sequence ID" value="OMJ27397.1"/>
    <property type="molecule type" value="Genomic_DNA"/>
</dbReference>
<sequence>MVFYFELEHARSLLLLDSLYNKSLDNLLHLDGFLHKLRNARLVGHVPVSLELAPRLLPRLVQRPSIALERLPLRLQQVPVRRNCKHPQIAAFHHCFFFFNLLVP</sequence>
<accession>A0A1R1YKE9</accession>